<gene>
    <name evidence="1" type="ORF">T440DRAFT_486058</name>
</gene>
<evidence type="ECO:0000313" key="2">
    <source>
        <dbReference type="Proteomes" id="UP000799423"/>
    </source>
</evidence>
<evidence type="ECO:0000313" key="1">
    <source>
        <dbReference type="EMBL" id="KAF2855027.1"/>
    </source>
</evidence>
<dbReference type="Pfam" id="PF04681">
    <property type="entry name" value="Bys1"/>
    <property type="match status" value="1"/>
</dbReference>
<dbReference type="InterPro" id="IPR006771">
    <property type="entry name" value="CetA-like"/>
</dbReference>
<dbReference type="OrthoDB" id="5144514at2759"/>
<dbReference type="SUPFAM" id="SSF49870">
    <property type="entry name" value="Osmotin, thaumatin-like protein"/>
    <property type="match status" value="1"/>
</dbReference>
<dbReference type="InterPro" id="IPR037176">
    <property type="entry name" value="Osmotin/thaumatin-like_sf"/>
</dbReference>
<keyword evidence="2" id="KW-1185">Reference proteome</keyword>
<dbReference type="PANTHER" id="PTHR36195:SF4">
    <property type="entry name" value="DOMAIN PROTEIN, PUTATIVE (AFU_ORTHOLOGUE AFUA_5G01990)-RELATED"/>
    <property type="match status" value="1"/>
</dbReference>
<name>A0A6A7BJT2_9PLEO</name>
<dbReference type="PANTHER" id="PTHR36195">
    <property type="entry name" value="DOMAIN PROTEIN, PUTATIVE (AFU_ORTHOLOGUE AFUA_5G01990)-RELATED-RELATED"/>
    <property type="match status" value="1"/>
</dbReference>
<accession>A0A6A7BJT2</accession>
<protein>
    <recommendedName>
        <fullName evidence="3">Osmotin, thaumatin-like protein</fullName>
    </recommendedName>
</protein>
<dbReference type="AlphaFoldDB" id="A0A6A7BJT2"/>
<organism evidence="1 2">
    <name type="scientific">Plenodomus tracheiphilus IPT5</name>
    <dbReference type="NCBI Taxonomy" id="1408161"/>
    <lineage>
        <taxon>Eukaryota</taxon>
        <taxon>Fungi</taxon>
        <taxon>Dikarya</taxon>
        <taxon>Ascomycota</taxon>
        <taxon>Pezizomycotina</taxon>
        <taxon>Dothideomycetes</taxon>
        <taxon>Pleosporomycetidae</taxon>
        <taxon>Pleosporales</taxon>
        <taxon>Pleosporineae</taxon>
        <taxon>Leptosphaeriaceae</taxon>
        <taxon>Plenodomus</taxon>
    </lineage>
</organism>
<sequence length="185" mass="19585">MGLQMSLAMAGNAIISNRCSYDIWVWSVASSGSSGPIYVPARSQYSEPFRNTGTSFKVSKTNQLVSGAHTQFEYSIVNNNLWYDISLVDCAKGQNAASCPGQSEGLAMDSPNAACGHVDCAAGSYCPTQAYFVDTPMQKLGVAEPVFSCPGAGTELNLYMKMCADAAPIKRSLAGRVVADVESLV</sequence>
<reference evidence="1" key="1">
    <citation type="submission" date="2020-01" db="EMBL/GenBank/DDBJ databases">
        <authorList>
            <consortium name="DOE Joint Genome Institute"/>
            <person name="Haridas S."/>
            <person name="Albert R."/>
            <person name="Binder M."/>
            <person name="Bloem J."/>
            <person name="Labutti K."/>
            <person name="Salamov A."/>
            <person name="Andreopoulos B."/>
            <person name="Baker S.E."/>
            <person name="Barry K."/>
            <person name="Bills G."/>
            <person name="Bluhm B.H."/>
            <person name="Cannon C."/>
            <person name="Castanera R."/>
            <person name="Culley D.E."/>
            <person name="Daum C."/>
            <person name="Ezra D."/>
            <person name="Gonzalez J.B."/>
            <person name="Henrissat B."/>
            <person name="Kuo A."/>
            <person name="Liang C."/>
            <person name="Lipzen A."/>
            <person name="Lutzoni F."/>
            <person name="Magnuson J."/>
            <person name="Mondo S."/>
            <person name="Nolan M."/>
            <person name="Ohm R."/>
            <person name="Pangilinan J."/>
            <person name="Park H.-J."/>
            <person name="Ramirez L."/>
            <person name="Alfaro M."/>
            <person name="Sun H."/>
            <person name="Tritt A."/>
            <person name="Yoshinaga Y."/>
            <person name="Zwiers L.-H."/>
            <person name="Turgeon B.G."/>
            <person name="Goodwin S.B."/>
            <person name="Spatafora J.W."/>
            <person name="Crous P.W."/>
            <person name="Grigoriev I.V."/>
        </authorList>
    </citation>
    <scope>NUCLEOTIDE SEQUENCE</scope>
    <source>
        <strain evidence="1">IPT5</strain>
    </source>
</reference>
<proteinExistence type="predicted"/>
<dbReference type="EMBL" id="MU006291">
    <property type="protein sequence ID" value="KAF2855027.1"/>
    <property type="molecule type" value="Genomic_DNA"/>
</dbReference>
<evidence type="ECO:0008006" key="3">
    <source>
        <dbReference type="Google" id="ProtNLM"/>
    </source>
</evidence>
<dbReference type="Proteomes" id="UP000799423">
    <property type="component" value="Unassembled WGS sequence"/>
</dbReference>